<gene>
    <name evidence="1" type="ORF">MEUPH1_LOCUS4185</name>
</gene>
<protein>
    <submittedName>
        <fullName evidence="1">Uncharacterized protein</fullName>
    </submittedName>
</protein>
<keyword evidence="2" id="KW-1185">Reference proteome</keyword>
<organism evidence="1 2">
    <name type="scientific">Macrosiphum euphorbiae</name>
    <name type="common">potato aphid</name>
    <dbReference type="NCBI Taxonomy" id="13131"/>
    <lineage>
        <taxon>Eukaryota</taxon>
        <taxon>Metazoa</taxon>
        <taxon>Ecdysozoa</taxon>
        <taxon>Arthropoda</taxon>
        <taxon>Hexapoda</taxon>
        <taxon>Insecta</taxon>
        <taxon>Pterygota</taxon>
        <taxon>Neoptera</taxon>
        <taxon>Paraneoptera</taxon>
        <taxon>Hemiptera</taxon>
        <taxon>Sternorrhyncha</taxon>
        <taxon>Aphidomorpha</taxon>
        <taxon>Aphidoidea</taxon>
        <taxon>Aphididae</taxon>
        <taxon>Macrosiphini</taxon>
        <taxon>Macrosiphum</taxon>
    </lineage>
</organism>
<dbReference type="AlphaFoldDB" id="A0AAV0VT16"/>
<evidence type="ECO:0000313" key="1">
    <source>
        <dbReference type="EMBL" id="CAI6347391.1"/>
    </source>
</evidence>
<dbReference type="Proteomes" id="UP001160148">
    <property type="component" value="Unassembled WGS sequence"/>
</dbReference>
<dbReference type="EMBL" id="CARXXK010000001">
    <property type="protein sequence ID" value="CAI6347391.1"/>
    <property type="molecule type" value="Genomic_DNA"/>
</dbReference>
<evidence type="ECO:0000313" key="2">
    <source>
        <dbReference type="Proteomes" id="UP001160148"/>
    </source>
</evidence>
<comment type="caution">
    <text evidence="1">The sequence shown here is derived from an EMBL/GenBank/DDBJ whole genome shotgun (WGS) entry which is preliminary data.</text>
</comment>
<reference evidence="1 2" key="1">
    <citation type="submission" date="2023-01" db="EMBL/GenBank/DDBJ databases">
        <authorList>
            <person name="Whitehead M."/>
        </authorList>
    </citation>
    <scope>NUCLEOTIDE SEQUENCE [LARGE SCALE GENOMIC DNA]</scope>
</reference>
<proteinExistence type="predicted"/>
<sequence length="108" mass="13246">MRRDRVNLSMFGNSKYINKLIWFYNKTCQLSNFLTNTIFIDTSINIIGLIFRCIPFVMKNISYLSIERIFKQNWKNRRFKIYFLNKVQQLPKQYMMSCSFKSKIYRQI</sequence>
<accession>A0AAV0VT16</accession>
<name>A0AAV0VT16_9HEMI</name>